<feature type="compositionally biased region" description="Polar residues" evidence="13">
    <location>
        <begin position="1430"/>
        <end position="1443"/>
    </location>
</feature>
<keyword evidence="5" id="KW-0808">Transferase</keyword>
<dbReference type="Proteomes" id="UP001153292">
    <property type="component" value="Chromosome 5"/>
</dbReference>
<protein>
    <recommendedName>
        <fullName evidence="3">Small RNA 2'-O-methyltransferase</fullName>
        <ecNumber evidence="11">2.1.1.386</ecNumber>
    </recommendedName>
</protein>
<accession>A0ABN8B9L9</accession>
<gene>
    <name evidence="14" type="ORF">CHILSU_LOCUS9156</name>
</gene>
<evidence type="ECO:0000256" key="13">
    <source>
        <dbReference type="SAM" id="MobiDB-lite"/>
    </source>
</evidence>
<feature type="region of interest" description="Disordered" evidence="13">
    <location>
        <begin position="1916"/>
        <end position="1963"/>
    </location>
</feature>
<proteinExistence type="inferred from homology"/>
<dbReference type="PANTHER" id="PTHR21404:SF3">
    <property type="entry name" value="SMALL RNA 2'-O-METHYLTRANSFERASE"/>
    <property type="match status" value="1"/>
</dbReference>
<feature type="compositionally biased region" description="Low complexity" evidence="13">
    <location>
        <begin position="1398"/>
        <end position="1414"/>
    </location>
</feature>
<dbReference type="EC" id="2.1.1.386" evidence="11"/>
<evidence type="ECO:0000256" key="9">
    <source>
        <dbReference type="ARBA" id="ARBA00022884"/>
    </source>
</evidence>
<feature type="region of interest" description="Disordered" evidence="13">
    <location>
        <begin position="2035"/>
        <end position="2055"/>
    </location>
</feature>
<feature type="compositionally biased region" description="Basic residues" evidence="13">
    <location>
        <begin position="1452"/>
        <end position="1468"/>
    </location>
</feature>
<reference evidence="14" key="1">
    <citation type="submission" date="2021-12" db="EMBL/GenBank/DDBJ databases">
        <authorList>
            <person name="King R."/>
        </authorList>
    </citation>
    <scope>NUCLEOTIDE SEQUENCE</scope>
</reference>
<keyword evidence="10" id="KW-0943">RNA-mediated gene silencing</keyword>
<dbReference type="InterPro" id="IPR029063">
    <property type="entry name" value="SAM-dependent_MTases_sf"/>
</dbReference>
<keyword evidence="15" id="KW-1185">Reference proteome</keyword>
<feature type="compositionally biased region" description="Basic residues" evidence="13">
    <location>
        <begin position="749"/>
        <end position="766"/>
    </location>
</feature>
<evidence type="ECO:0000256" key="2">
    <source>
        <dbReference type="ARBA" id="ARBA00009026"/>
    </source>
</evidence>
<feature type="compositionally biased region" description="Basic and acidic residues" evidence="13">
    <location>
        <begin position="1384"/>
        <end position="1396"/>
    </location>
</feature>
<dbReference type="InterPro" id="IPR026610">
    <property type="entry name" value="Hen1"/>
</dbReference>
<dbReference type="SUPFAM" id="SSF53335">
    <property type="entry name" value="S-adenosyl-L-methionine-dependent methyltransferases"/>
    <property type="match status" value="1"/>
</dbReference>
<dbReference type="Gene3D" id="3.40.50.150">
    <property type="entry name" value="Vaccinia Virus protein VP39"/>
    <property type="match status" value="1"/>
</dbReference>
<evidence type="ECO:0000313" key="14">
    <source>
        <dbReference type="EMBL" id="CAH0405786.1"/>
    </source>
</evidence>
<evidence type="ECO:0000256" key="10">
    <source>
        <dbReference type="ARBA" id="ARBA00023158"/>
    </source>
</evidence>
<dbReference type="PANTHER" id="PTHR21404">
    <property type="entry name" value="HEN1"/>
    <property type="match status" value="1"/>
</dbReference>
<keyword evidence="7" id="KW-0479">Metal-binding</keyword>
<evidence type="ECO:0000256" key="6">
    <source>
        <dbReference type="ARBA" id="ARBA00022691"/>
    </source>
</evidence>
<feature type="compositionally biased region" description="Low complexity" evidence="13">
    <location>
        <begin position="2035"/>
        <end position="2046"/>
    </location>
</feature>
<feature type="region of interest" description="Disordered" evidence="13">
    <location>
        <begin position="1382"/>
        <end position="1483"/>
    </location>
</feature>
<feature type="compositionally biased region" description="Gly residues" evidence="13">
    <location>
        <begin position="1925"/>
        <end position="1934"/>
    </location>
</feature>
<feature type="region of interest" description="Disordered" evidence="13">
    <location>
        <begin position="1873"/>
        <end position="1903"/>
    </location>
</feature>
<evidence type="ECO:0000256" key="11">
    <source>
        <dbReference type="ARBA" id="ARBA00035025"/>
    </source>
</evidence>
<name>A0ABN8B9L9_CHISP</name>
<keyword evidence="4" id="KW-0489">Methyltransferase</keyword>
<keyword evidence="9" id="KW-0694">RNA-binding</keyword>
<keyword evidence="8" id="KW-0460">Magnesium</keyword>
<evidence type="ECO:0000256" key="5">
    <source>
        <dbReference type="ARBA" id="ARBA00022679"/>
    </source>
</evidence>
<comment type="cofactor">
    <cofactor evidence="1">
        <name>Mg(2+)</name>
        <dbReference type="ChEBI" id="CHEBI:18420"/>
    </cofactor>
</comment>
<feature type="compositionally biased region" description="Low complexity" evidence="13">
    <location>
        <begin position="1944"/>
        <end position="1960"/>
    </location>
</feature>
<evidence type="ECO:0000256" key="8">
    <source>
        <dbReference type="ARBA" id="ARBA00022842"/>
    </source>
</evidence>
<evidence type="ECO:0000256" key="3">
    <source>
        <dbReference type="ARBA" id="ARBA00021330"/>
    </source>
</evidence>
<organism evidence="14 15">
    <name type="scientific">Chilo suppressalis</name>
    <name type="common">Asiatic rice borer moth</name>
    <dbReference type="NCBI Taxonomy" id="168631"/>
    <lineage>
        <taxon>Eukaryota</taxon>
        <taxon>Metazoa</taxon>
        <taxon>Ecdysozoa</taxon>
        <taxon>Arthropoda</taxon>
        <taxon>Hexapoda</taxon>
        <taxon>Insecta</taxon>
        <taxon>Pterygota</taxon>
        <taxon>Neoptera</taxon>
        <taxon>Endopterygota</taxon>
        <taxon>Lepidoptera</taxon>
        <taxon>Glossata</taxon>
        <taxon>Ditrysia</taxon>
        <taxon>Pyraloidea</taxon>
        <taxon>Crambidae</taxon>
        <taxon>Crambinae</taxon>
        <taxon>Chilo</taxon>
    </lineage>
</organism>
<evidence type="ECO:0000256" key="12">
    <source>
        <dbReference type="ARBA" id="ARBA00048418"/>
    </source>
</evidence>
<feature type="compositionally biased region" description="Acidic residues" evidence="13">
    <location>
        <begin position="1877"/>
        <end position="1899"/>
    </location>
</feature>
<keyword evidence="6" id="KW-0949">S-adenosyl-L-methionine</keyword>
<evidence type="ECO:0000256" key="1">
    <source>
        <dbReference type="ARBA" id="ARBA00001946"/>
    </source>
</evidence>
<feature type="region of interest" description="Disordered" evidence="13">
    <location>
        <begin position="738"/>
        <end position="770"/>
    </location>
</feature>
<evidence type="ECO:0000256" key="7">
    <source>
        <dbReference type="ARBA" id="ARBA00022723"/>
    </source>
</evidence>
<dbReference type="EMBL" id="OU963898">
    <property type="protein sequence ID" value="CAH0405786.1"/>
    <property type="molecule type" value="Genomic_DNA"/>
</dbReference>
<evidence type="ECO:0000256" key="4">
    <source>
        <dbReference type="ARBA" id="ARBA00022603"/>
    </source>
</evidence>
<evidence type="ECO:0000313" key="15">
    <source>
        <dbReference type="Proteomes" id="UP001153292"/>
    </source>
</evidence>
<feature type="region of interest" description="Disordered" evidence="13">
    <location>
        <begin position="1524"/>
        <end position="1546"/>
    </location>
</feature>
<comment type="catalytic activity">
    <reaction evidence="12">
        <text>small RNA 3'-end nucleotide + S-adenosyl-L-methionine = small RNA 3'-end 2'-O-methylnucleotide + S-adenosyl-L-homocysteine + H(+)</text>
        <dbReference type="Rhea" id="RHEA:37887"/>
        <dbReference type="Rhea" id="RHEA-COMP:10415"/>
        <dbReference type="Rhea" id="RHEA-COMP:10416"/>
        <dbReference type="ChEBI" id="CHEBI:15378"/>
        <dbReference type="ChEBI" id="CHEBI:57856"/>
        <dbReference type="ChEBI" id="CHEBI:59789"/>
        <dbReference type="ChEBI" id="CHEBI:74896"/>
        <dbReference type="ChEBI" id="CHEBI:74898"/>
        <dbReference type="EC" id="2.1.1.386"/>
    </reaction>
</comment>
<feature type="compositionally biased region" description="Basic and acidic residues" evidence="13">
    <location>
        <begin position="1469"/>
        <end position="1483"/>
    </location>
</feature>
<sequence length="2055" mass="231726">MIIVVQTLVFFRESLFAVLDRIFRPYFKHLSLTFNKTSNVSDDEESEDHVFAEFDDEKGVVFSPPVYAQRYAAVSDCLMDERWSGKLEKIVDLGYHDMSFIKYLKDVPGVKHILGVDIESIPVQCSSDLLGCDEYVLKRETPLYVSLFQGNAADPDYRLIGCDAVIAIEMIEHMYPHDLERLVHTIFGFIKPWIAVITTPNGDFNPLFKAMEKNGLRRLDHFFEWSREQFHDWCSNIVVRYPHYSVSCRGVGPGPSGTSHYGCCSQLALFVSKDYHKQKDLNPDSLALVTRAPSSNTCDEIQALDIPDSECNMLFAPNNLNCSTLQVKKFSKKTQHLMAKNNMHSLEHTKEVVDEIRHLRKMLNFNNCPKEQVEGDHVWRNINWGENAPYWNKYYNLVREYTYPFGTKSEECRILDLILDEINRFVEMQHELDVDANKVEIPLDYVMKVVQHITDDVDRIKDLLEWNGYEIAGDMVIYSRLVVDTVSVNTRDDEWRDDTVSDWDIDGRSTSISDGSIVLPEIHGRSLYRALDHKVRKLKSMVSNNEDISTELDRVVCRLMKLALRTARRRQESLPNHWMHCKLLDLLNLTEKAIERKKQFLAESIPLKAICYDDVLINPVDLSKIRQPDESANKIVDKYRHLVESLEKNGTSEGSDDRYHDVMEDNDFNNEFLNENVSMELDFEETTRSPSLVDIEINSVNPLTRYFNSNETSLSRTKAWVDKDMDVVVIPQHSKHYISSGDTDNSKCKIARHKNKKRKRSAKPFFRHGESTENNALAGKHFKNKKNDEGKGKSNAEKLYKKCVKKKSTYNVLTKTSRQKLSASKNFSFRAKKSYRRMHDSLSTPISQTLMEFCYSNSAKGEVEPTQQELILDSIENNIDPCVAATKNSLLIDIITEDKEETIVLRRTIGTDADDDLLIFENELDDTRGSMTNVMHIDSACNKVHHESENVNSQTLFLYDINEPSTSKGVRHVSMDVQCGPESTNKLAMLSTTTSFTKVPQVFNTGVKIGSSFSDLQDNATNCDFGTCTNENLDGFKIVNPREKFTGIKIKDSDTNITYTLESETLNRETNTNIGIPSVPNSSLVSTTETTMLKPISSRVKVEDSGSEFCDSLCSSQRSPLHFMTSANDTSGFQYKLAEDVELEREFTRKYTRPKLSNGGVYVHSYKDRQVSEDVVYQGKWQKYTTSKTNQPKKKSYNVVTKKNPTNKRIISNLKEHGSATTVVLPNRNNGSIDTRQVKKISTLNNVKKVKSSSKNVTKVTSKLIKRVTSKDSLHVIKNPSKTTAILKKEKEVNPRPRKKSYIPLYLKRKRSKHNYHILPLDNTDESDKAETYGNKCEDPEKVKNILLKFNQEPRENINYLIFQNVINNNISCSTDCESPFNTNKDKDQQADDSTKRSLSPQSLNSSACSSPNSIATVRVKPTSKLLLTDRTQSSSSNRSQELNDIDNVPMKTKKVIRKCKSSKKYHKNKDSDNKENLPETSKKKTVCNNVKFSKNNSIFRAQLAPENPQSTSININKRKSTNKSNIKIPSIPSCTEKQSTSRATPRLSLTNQYSGTIKSQKSMTSENYSLKDSINPETPMEPFFDESKNKVMHNLVAKDFLAEWLNSTQRDPNESNSTDVLADMRQLVEERLEFIERLSDNCAELDSRTFKLSETFNSISASESTSFHDAKSLGSSYATVMGFIDSEYTNLMSWNGIGLDNIFFDSLVPNEFNPAVGNDSTLGITDTKPDVTDVDMLSFKSTTTASKLSEYFLAESSLNNVPDVHNSVIPLHGSVRDIFERKTPLTMESPAGPLAMQIFSGLSMNAAPLTGDQPDHVNLVDSETGSVARGYTRLANSEEVFVSGRSSDTYDSCLIDEDTVVPNWLFHIISQQQSVQEEDEDGDDADTDTYEDEDEEESEHLVQMQLPHAEPVYDMNGNAVEPGMGAGAGAGDGRGIHSDRSQDSSGRGTSLSSSVTSSEPRSEAILIDPTLFTTHIDLIREPAGTSSIIVPVLPARTEVADTSRAITTEGPMNSRNAAILNSAGDPQIVPVRAASDVDADVSSVDTDIPDSSDN</sequence>
<comment type="similarity">
    <text evidence="2">Belongs to the methyltransferase superfamily. HEN1 family.</text>
</comment>